<feature type="domain" description="DUF7639" evidence="2">
    <location>
        <begin position="255"/>
        <end position="320"/>
    </location>
</feature>
<sequence length="342" mass="39553">MKFDSFPKIERTKVLQGRFVPGVINNGGSYFFINLQVFEDGLIDCWEMVDLELFKGKLNSGWVSPTIPNGKKLSIHHLGNWTIKSGEWFFDKESYFIHIKEVIKELNPELKNLYNCFGTTTKKVGKTNVSLLGMADGKPIRVENPENYFSKKHQGDNFQSFLKIDDLNYHLVNINIFADSQIQIFGIEDPKLVTVNEFNLLVKDGEILTELPEDSIVHIYGFGKCTVGTCQYSENIEEKLSEIKDIISQLNGDKTTSEICLEVYNKYINNPTVKLKNELRIAYENIPEHLRTYVLKDMDVKDIPIRMIIYGEKEIERWSHYLISKEEGYELPHLNVPKPKDE</sequence>
<feature type="domain" description="DUF7638" evidence="1">
    <location>
        <begin position="146"/>
        <end position="253"/>
    </location>
</feature>
<evidence type="ECO:0000313" key="4">
    <source>
        <dbReference type="Proteomes" id="UP001500459"/>
    </source>
</evidence>
<dbReference type="InterPro" id="IPR056056">
    <property type="entry name" value="DUF7639"/>
</dbReference>
<evidence type="ECO:0000259" key="1">
    <source>
        <dbReference type="Pfam" id="PF24644"/>
    </source>
</evidence>
<dbReference type="Pfam" id="PF24644">
    <property type="entry name" value="DUF7638"/>
    <property type="match status" value="2"/>
</dbReference>
<protein>
    <submittedName>
        <fullName evidence="3">Uncharacterized protein</fullName>
    </submittedName>
</protein>
<dbReference type="EMBL" id="BAABCW010000026">
    <property type="protein sequence ID" value="GAA3521406.1"/>
    <property type="molecule type" value="Genomic_DNA"/>
</dbReference>
<reference evidence="4" key="1">
    <citation type="journal article" date="2019" name="Int. J. Syst. Evol. Microbiol.">
        <title>The Global Catalogue of Microorganisms (GCM) 10K type strain sequencing project: providing services to taxonomists for standard genome sequencing and annotation.</title>
        <authorList>
            <consortium name="The Broad Institute Genomics Platform"/>
            <consortium name="The Broad Institute Genome Sequencing Center for Infectious Disease"/>
            <person name="Wu L."/>
            <person name="Ma J."/>
        </authorList>
    </citation>
    <scope>NUCLEOTIDE SEQUENCE [LARGE SCALE GENOMIC DNA]</scope>
    <source>
        <strain evidence="4">JCM 17106</strain>
    </source>
</reference>
<dbReference type="RefSeq" id="WP_344930467.1">
    <property type="nucleotide sequence ID" value="NZ_BAABCW010000026.1"/>
</dbReference>
<dbReference type="Proteomes" id="UP001500459">
    <property type="component" value="Unassembled WGS sequence"/>
</dbReference>
<feature type="domain" description="DUF7638" evidence="1">
    <location>
        <begin position="8"/>
        <end position="109"/>
    </location>
</feature>
<evidence type="ECO:0000259" key="2">
    <source>
        <dbReference type="Pfam" id="PF24645"/>
    </source>
</evidence>
<dbReference type="Pfam" id="PF24645">
    <property type="entry name" value="DUF7639"/>
    <property type="match status" value="1"/>
</dbReference>
<accession>A0ABP6UVP4</accession>
<name>A0ABP6UVP4_9FLAO</name>
<keyword evidence="4" id="KW-1185">Reference proteome</keyword>
<gene>
    <name evidence="3" type="ORF">GCM10022393_39730</name>
</gene>
<proteinExistence type="predicted"/>
<evidence type="ECO:0000313" key="3">
    <source>
        <dbReference type="EMBL" id="GAA3521406.1"/>
    </source>
</evidence>
<dbReference type="InterPro" id="IPR056055">
    <property type="entry name" value="DUF7638"/>
</dbReference>
<organism evidence="3 4">
    <name type="scientific">Aquimarina addita</name>
    <dbReference type="NCBI Taxonomy" id="870485"/>
    <lineage>
        <taxon>Bacteria</taxon>
        <taxon>Pseudomonadati</taxon>
        <taxon>Bacteroidota</taxon>
        <taxon>Flavobacteriia</taxon>
        <taxon>Flavobacteriales</taxon>
        <taxon>Flavobacteriaceae</taxon>
        <taxon>Aquimarina</taxon>
    </lineage>
</organism>
<comment type="caution">
    <text evidence="3">The sequence shown here is derived from an EMBL/GenBank/DDBJ whole genome shotgun (WGS) entry which is preliminary data.</text>
</comment>